<name>A0A8J8BC52_9ACTN</name>
<organism evidence="6 7">
    <name type="scientific">Actinocrinis puniceicyclus</name>
    <dbReference type="NCBI Taxonomy" id="977794"/>
    <lineage>
        <taxon>Bacteria</taxon>
        <taxon>Bacillati</taxon>
        <taxon>Actinomycetota</taxon>
        <taxon>Actinomycetes</taxon>
        <taxon>Catenulisporales</taxon>
        <taxon>Actinospicaceae</taxon>
        <taxon>Actinocrinis</taxon>
    </lineage>
</organism>
<dbReference type="Pfam" id="PF13527">
    <property type="entry name" value="Acetyltransf_9"/>
    <property type="match status" value="1"/>
</dbReference>
<dbReference type="Gene3D" id="3.30.1050.10">
    <property type="entry name" value="SCP2 sterol-binding domain"/>
    <property type="match status" value="1"/>
</dbReference>
<gene>
    <name evidence="6" type="ORF">KGA66_06910</name>
</gene>
<feature type="active site" description="Proton donor" evidence="4">
    <location>
        <position position="126"/>
    </location>
</feature>
<dbReference type="InterPro" id="IPR016181">
    <property type="entry name" value="Acyl_CoA_acyltransferase"/>
</dbReference>
<dbReference type="NCBIfam" id="NF002367">
    <property type="entry name" value="PRK01346.1-4"/>
    <property type="match status" value="1"/>
</dbReference>
<dbReference type="Pfam" id="PF17668">
    <property type="entry name" value="Acetyltransf_17"/>
    <property type="match status" value="1"/>
</dbReference>
<dbReference type="GO" id="GO:0034069">
    <property type="term" value="F:aminoglycoside N-acetyltransferase activity"/>
    <property type="evidence" value="ECO:0007669"/>
    <property type="project" value="TreeGrafter"/>
</dbReference>
<feature type="binding site" evidence="4">
    <location>
        <begin position="92"/>
        <end position="97"/>
    </location>
    <ligand>
        <name>acetyl-CoA</name>
        <dbReference type="ChEBI" id="CHEBI:57288"/>
    </ligand>
</feature>
<accession>A0A8J8BC52</accession>
<keyword evidence="3 4" id="KW-0012">Acyltransferase</keyword>
<dbReference type="PANTHER" id="PTHR37817:SF1">
    <property type="entry name" value="N-ACETYLTRANSFERASE EIS"/>
    <property type="match status" value="1"/>
</dbReference>
<feature type="binding site" evidence="4">
    <location>
        <begin position="121"/>
        <end position="122"/>
    </location>
    <ligand>
        <name>acetyl-CoA</name>
        <dbReference type="ChEBI" id="CHEBI:57288"/>
    </ligand>
</feature>
<comment type="similarity">
    <text evidence="1 4">Belongs to the acetyltransferase Eis family.</text>
</comment>
<feature type="active site" description="Proton acceptor; via carboxylate" evidence="4">
    <location>
        <position position="413"/>
    </location>
</feature>
<dbReference type="InterPro" id="IPR022902">
    <property type="entry name" value="NAcTrfase_Eis"/>
</dbReference>
<dbReference type="InterPro" id="IPR041380">
    <property type="entry name" value="Acetyltransf_17"/>
</dbReference>
<dbReference type="SUPFAM" id="SSF55718">
    <property type="entry name" value="SCP-like"/>
    <property type="match status" value="1"/>
</dbReference>
<dbReference type="SUPFAM" id="SSF55729">
    <property type="entry name" value="Acyl-CoA N-acyltransferases (Nat)"/>
    <property type="match status" value="1"/>
</dbReference>
<dbReference type="GO" id="GO:0030649">
    <property type="term" value="P:aminoglycoside antibiotic catabolic process"/>
    <property type="evidence" value="ECO:0007669"/>
    <property type="project" value="TreeGrafter"/>
</dbReference>
<dbReference type="Gene3D" id="3.40.630.30">
    <property type="match status" value="2"/>
</dbReference>
<comment type="subunit">
    <text evidence="4">Homohexamer; trimer of dimers.</text>
</comment>
<dbReference type="InterPro" id="IPR036527">
    <property type="entry name" value="SCP2_sterol-bd_dom_sf"/>
</dbReference>
<evidence type="ECO:0000313" key="6">
    <source>
        <dbReference type="EMBL" id="MBS2962766.1"/>
    </source>
</evidence>
<dbReference type="Proteomes" id="UP000677913">
    <property type="component" value="Unassembled WGS sequence"/>
</dbReference>
<protein>
    <submittedName>
        <fullName evidence="6">GNAT family N-acetyltransferase</fullName>
    </submittedName>
</protein>
<dbReference type="AlphaFoldDB" id="A0A8J8BC52"/>
<comment type="caution">
    <text evidence="6">The sequence shown here is derived from an EMBL/GenBank/DDBJ whole genome shotgun (WGS) entry which is preliminary data.</text>
</comment>
<dbReference type="PANTHER" id="PTHR37817">
    <property type="entry name" value="N-ACETYLTRANSFERASE EIS"/>
    <property type="match status" value="1"/>
</dbReference>
<sequence length="413" mass="44863">MPTEPSAPRALTESELEHFYRLDELAFGEEPASQQAAEVSRRLLERDRTIGVFDGPQLVGGASIFTLEMTVPGGRIPLAGVSWVSVMPTHRRRGILSSMMRCQLHGLHESGGEAVAGLTASEPPIYGRFGYGSASRAAALTIQRPYSALRIPEGVDSIALRFVPTDESYEVCEEIYARQVPERPGMLVRTPSWAMAYFTDVDQWRAGRSRLRTVLAERDGKAVGYTRYRTKYRESDGRPAGEVSVTELYADDAASYAALLRYLTEIDLMTITRLDGIPLDGHAMHLLQNVRAANVHVKDALYIRLVDIDRALASRSYAAPIDLVLDVADALCPWNAGRWRLTGDEAGACCEPTAAAAADLALDVRELGAAYLGGTSLAALGAAGLVKEHRRGALAAAARAFAADLEPWIPFGF</sequence>
<feature type="binding site" evidence="4">
    <location>
        <begin position="84"/>
        <end position="86"/>
    </location>
    <ligand>
        <name>acetyl-CoA</name>
        <dbReference type="ChEBI" id="CHEBI:57288"/>
    </ligand>
</feature>
<proteinExistence type="inferred from homology"/>
<evidence type="ECO:0000256" key="1">
    <source>
        <dbReference type="ARBA" id="ARBA00009213"/>
    </source>
</evidence>
<dbReference type="InterPro" id="IPR000182">
    <property type="entry name" value="GNAT_dom"/>
</dbReference>
<dbReference type="InterPro" id="IPR051554">
    <property type="entry name" value="Acetyltransferase_Eis"/>
</dbReference>
<dbReference type="HAMAP" id="MF_01812">
    <property type="entry name" value="Eis"/>
    <property type="match status" value="1"/>
</dbReference>
<evidence type="ECO:0000259" key="5">
    <source>
        <dbReference type="PROSITE" id="PS51186"/>
    </source>
</evidence>
<dbReference type="Pfam" id="PF13530">
    <property type="entry name" value="SCP2_2"/>
    <property type="match status" value="1"/>
</dbReference>
<feature type="domain" description="N-acetyltransferase" evidence="5">
    <location>
        <begin position="6"/>
        <end position="152"/>
    </location>
</feature>
<evidence type="ECO:0000256" key="4">
    <source>
        <dbReference type="HAMAP-Rule" id="MF_01812"/>
    </source>
</evidence>
<evidence type="ECO:0000313" key="7">
    <source>
        <dbReference type="Proteomes" id="UP000677913"/>
    </source>
</evidence>
<evidence type="ECO:0000256" key="3">
    <source>
        <dbReference type="ARBA" id="ARBA00023315"/>
    </source>
</evidence>
<dbReference type="PROSITE" id="PS51186">
    <property type="entry name" value="GNAT"/>
    <property type="match status" value="1"/>
</dbReference>
<keyword evidence="7" id="KW-1185">Reference proteome</keyword>
<reference evidence="6" key="1">
    <citation type="submission" date="2021-04" db="EMBL/GenBank/DDBJ databases">
        <title>Genome based classification of Actinospica acidithermotolerans sp. nov., an actinobacterium isolated from an Indonesian hot spring.</title>
        <authorList>
            <person name="Kusuma A.B."/>
            <person name="Putra K.E."/>
            <person name="Nafisah S."/>
            <person name="Loh J."/>
            <person name="Nouioui I."/>
            <person name="Goodfellow M."/>
        </authorList>
    </citation>
    <scope>NUCLEOTIDE SEQUENCE</scope>
    <source>
        <strain evidence="6">DSM 45618</strain>
    </source>
</reference>
<keyword evidence="2 4" id="KW-0808">Transferase</keyword>
<dbReference type="EMBL" id="JAGSXH010000015">
    <property type="protein sequence ID" value="MBS2962766.1"/>
    <property type="molecule type" value="Genomic_DNA"/>
</dbReference>
<dbReference type="RefSeq" id="WP_211465799.1">
    <property type="nucleotide sequence ID" value="NZ_JAGSXH010000015.1"/>
</dbReference>
<evidence type="ECO:0000256" key="2">
    <source>
        <dbReference type="ARBA" id="ARBA00022679"/>
    </source>
</evidence>
<dbReference type="InterPro" id="IPR025559">
    <property type="entry name" value="Eis_dom"/>
</dbReference>